<organism evidence="1 2">
    <name type="scientific">Cotesia glomerata</name>
    <name type="common">Lepidopteran parasitic wasp</name>
    <name type="synonym">Apanteles glomeratus</name>
    <dbReference type="NCBI Taxonomy" id="32391"/>
    <lineage>
        <taxon>Eukaryota</taxon>
        <taxon>Metazoa</taxon>
        <taxon>Ecdysozoa</taxon>
        <taxon>Arthropoda</taxon>
        <taxon>Hexapoda</taxon>
        <taxon>Insecta</taxon>
        <taxon>Pterygota</taxon>
        <taxon>Neoptera</taxon>
        <taxon>Endopterygota</taxon>
        <taxon>Hymenoptera</taxon>
        <taxon>Apocrita</taxon>
        <taxon>Ichneumonoidea</taxon>
        <taxon>Braconidae</taxon>
        <taxon>Microgastrinae</taxon>
        <taxon>Cotesia</taxon>
    </lineage>
</organism>
<evidence type="ECO:0000313" key="2">
    <source>
        <dbReference type="Proteomes" id="UP000826195"/>
    </source>
</evidence>
<evidence type="ECO:0000313" key="1">
    <source>
        <dbReference type="EMBL" id="KAH0546582.1"/>
    </source>
</evidence>
<sequence length="83" mass="9290">MLLSAQKKSLVACIPRPKHDFYVKLAKFGTSIFRCSTVRSDDLKTLILSVLLEPKKSITLVFDVLNTIMTFISQISFKSPGNV</sequence>
<proteinExistence type="predicted"/>
<protein>
    <submittedName>
        <fullName evidence="1">Uncharacterized protein</fullName>
    </submittedName>
</protein>
<reference evidence="1 2" key="1">
    <citation type="journal article" date="2021" name="J. Hered.">
        <title>A chromosome-level genome assembly of the parasitoid wasp, Cotesia glomerata (Hymenoptera: Braconidae).</title>
        <authorList>
            <person name="Pinto B.J."/>
            <person name="Weis J.J."/>
            <person name="Gamble T."/>
            <person name="Ode P.J."/>
            <person name="Paul R."/>
            <person name="Zaspel J.M."/>
        </authorList>
    </citation>
    <scope>NUCLEOTIDE SEQUENCE [LARGE SCALE GENOMIC DNA]</scope>
    <source>
        <strain evidence="1">CgM1</strain>
    </source>
</reference>
<dbReference type="Proteomes" id="UP000826195">
    <property type="component" value="Unassembled WGS sequence"/>
</dbReference>
<keyword evidence="2" id="KW-1185">Reference proteome</keyword>
<name>A0AAV7HR02_COTGL</name>
<comment type="caution">
    <text evidence="1">The sequence shown here is derived from an EMBL/GenBank/DDBJ whole genome shotgun (WGS) entry which is preliminary data.</text>
</comment>
<accession>A0AAV7HR02</accession>
<dbReference type="AlphaFoldDB" id="A0AAV7HR02"/>
<gene>
    <name evidence="1" type="ORF">KQX54_011755</name>
</gene>
<dbReference type="EMBL" id="JAHXZJ010002237">
    <property type="protein sequence ID" value="KAH0546582.1"/>
    <property type="molecule type" value="Genomic_DNA"/>
</dbReference>